<sequence>MVKVGKNLDGEDEWAASFKCKKAKFPITYLGMPLGARPSSKAFWYSEEDSLWKKVIYAKYGAQPTSLIWKINVVATASSVVKAVWGLFNDDSLTVKILEDGLKDVQLMRRLFDWELDLWNVFSFTLGSVKLHRYMVTWWFKHHGKGLTESITVILENLKTYCVDVKPVRSSCKEEWLPLSNEELKFNVDGSVRRESGRAGIGGVLRNSLGEVLYSFSVFMGNLDANSTELLAIQKSLQPLCLKSLFGWEKNQYC</sequence>
<evidence type="ECO:0000313" key="1">
    <source>
        <dbReference type="EMBL" id="KAK3218067.1"/>
    </source>
</evidence>
<dbReference type="Gene3D" id="3.30.420.10">
    <property type="entry name" value="Ribonuclease H-like superfamily/Ribonuclease H"/>
    <property type="match status" value="1"/>
</dbReference>
<keyword evidence="2" id="KW-1185">Reference proteome</keyword>
<dbReference type="SUPFAM" id="SSF53098">
    <property type="entry name" value="Ribonuclease H-like"/>
    <property type="match status" value="1"/>
</dbReference>
<dbReference type="PANTHER" id="PTHR33033:SF118">
    <property type="entry name" value="OS02G0175302 PROTEIN"/>
    <property type="match status" value="1"/>
</dbReference>
<dbReference type="CDD" id="cd06222">
    <property type="entry name" value="RNase_H_like"/>
    <property type="match status" value="1"/>
</dbReference>
<evidence type="ECO:0008006" key="3">
    <source>
        <dbReference type="Google" id="ProtNLM"/>
    </source>
</evidence>
<dbReference type="InterPro" id="IPR036397">
    <property type="entry name" value="RNaseH_sf"/>
</dbReference>
<proteinExistence type="predicted"/>
<dbReference type="PANTHER" id="PTHR33033">
    <property type="entry name" value="POLYNUCLEOTIDYL TRANSFERASE, RIBONUCLEASE H-LIKE SUPERFAMILY PROTEIN-RELATED"/>
    <property type="match status" value="1"/>
</dbReference>
<accession>A0AAE0AIM4</accession>
<evidence type="ECO:0000313" key="2">
    <source>
        <dbReference type="Proteomes" id="UP001281410"/>
    </source>
</evidence>
<reference evidence="1" key="1">
    <citation type="journal article" date="2023" name="Plant J.">
        <title>Genome sequences and population genomics provide insights into the demographic history, inbreeding, and mutation load of two 'living fossil' tree species of Dipteronia.</title>
        <authorList>
            <person name="Feng Y."/>
            <person name="Comes H.P."/>
            <person name="Chen J."/>
            <person name="Zhu S."/>
            <person name="Lu R."/>
            <person name="Zhang X."/>
            <person name="Li P."/>
            <person name="Qiu J."/>
            <person name="Olsen K.M."/>
            <person name="Qiu Y."/>
        </authorList>
    </citation>
    <scope>NUCLEOTIDE SEQUENCE</scope>
    <source>
        <strain evidence="1">NBL</strain>
    </source>
</reference>
<name>A0AAE0AIM4_9ROSI</name>
<dbReference type="EMBL" id="JANJYJ010000004">
    <property type="protein sequence ID" value="KAK3218067.1"/>
    <property type="molecule type" value="Genomic_DNA"/>
</dbReference>
<dbReference type="InterPro" id="IPR044730">
    <property type="entry name" value="RNase_H-like_dom_plant"/>
</dbReference>
<gene>
    <name evidence="1" type="ORF">Dsin_012037</name>
</gene>
<dbReference type="GO" id="GO:0003676">
    <property type="term" value="F:nucleic acid binding"/>
    <property type="evidence" value="ECO:0007669"/>
    <property type="project" value="InterPro"/>
</dbReference>
<dbReference type="InterPro" id="IPR012337">
    <property type="entry name" value="RNaseH-like_sf"/>
</dbReference>
<dbReference type="Proteomes" id="UP001281410">
    <property type="component" value="Unassembled WGS sequence"/>
</dbReference>
<dbReference type="AlphaFoldDB" id="A0AAE0AIM4"/>
<organism evidence="1 2">
    <name type="scientific">Dipteronia sinensis</name>
    <dbReference type="NCBI Taxonomy" id="43782"/>
    <lineage>
        <taxon>Eukaryota</taxon>
        <taxon>Viridiplantae</taxon>
        <taxon>Streptophyta</taxon>
        <taxon>Embryophyta</taxon>
        <taxon>Tracheophyta</taxon>
        <taxon>Spermatophyta</taxon>
        <taxon>Magnoliopsida</taxon>
        <taxon>eudicotyledons</taxon>
        <taxon>Gunneridae</taxon>
        <taxon>Pentapetalae</taxon>
        <taxon>rosids</taxon>
        <taxon>malvids</taxon>
        <taxon>Sapindales</taxon>
        <taxon>Sapindaceae</taxon>
        <taxon>Hippocastanoideae</taxon>
        <taxon>Acereae</taxon>
        <taxon>Dipteronia</taxon>
    </lineage>
</organism>
<comment type="caution">
    <text evidence="1">The sequence shown here is derived from an EMBL/GenBank/DDBJ whole genome shotgun (WGS) entry which is preliminary data.</text>
</comment>
<protein>
    <recommendedName>
        <fullName evidence="3">RNase H type-1 domain-containing protein</fullName>
    </recommendedName>
</protein>